<accession>A0A1U6IFY6</accession>
<dbReference type="CDD" id="cd06978">
    <property type="entry name" value="cupin_EctC"/>
    <property type="match status" value="1"/>
</dbReference>
<evidence type="ECO:0000256" key="1">
    <source>
        <dbReference type="ARBA" id="ARBA00005181"/>
    </source>
</evidence>
<dbReference type="EMBL" id="FVZE01000006">
    <property type="protein sequence ID" value="SLK06926.1"/>
    <property type="molecule type" value="Genomic_DNA"/>
</dbReference>
<dbReference type="RefSeq" id="WP_054947155.1">
    <property type="nucleotide sequence ID" value="NZ_FVZE01000006.1"/>
</dbReference>
<keyword evidence="5 8" id="KW-0456">Lyase</keyword>
<dbReference type="InterPro" id="IPR014710">
    <property type="entry name" value="RmlC-like_jellyroll"/>
</dbReference>
<dbReference type="STRING" id="428990.SAMN06295987_10695"/>
<dbReference type="Gene3D" id="2.60.120.10">
    <property type="entry name" value="Jelly Rolls"/>
    <property type="match status" value="1"/>
</dbReference>
<dbReference type="UniPathway" id="UPA00067">
    <property type="reaction ID" value="UER00123"/>
</dbReference>
<evidence type="ECO:0000256" key="3">
    <source>
        <dbReference type="ARBA" id="ARBA00013192"/>
    </source>
</evidence>
<name>A0A1U6IFY6_9SPHN</name>
<dbReference type="InterPro" id="IPR010462">
    <property type="entry name" value="Ectoine_synth"/>
</dbReference>
<comment type="pathway">
    <text evidence="1 8">Amine and polyamine biosynthesis; ectoine biosynthesis; L-ectoine from L-aspartate 4-semialdehyde: step 3/3.</text>
</comment>
<dbReference type="Pfam" id="PF06339">
    <property type="entry name" value="Ectoine_synth"/>
    <property type="match status" value="1"/>
</dbReference>
<dbReference type="Proteomes" id="UP000190989">
    <property type="component" value="Unassembled WGS sequence"/>
</dbReference>
<evidence type="ECO:0000256" key="5">
    <source>
        <dbReference type="ARBA" id="ARBA00023239"/>
    </source>
</evidence>
<evidence type="ECO:0000256" key="4">
    <source>
        <dbReference type="ARBA" id="ARBA00019707"/>
    </source>
</evidence>
<evidence type="ECO:0000256" key="7">
    <source>
        <dbReference type="ARBA" id="ARBA00048714"/>
    </source>
</evidence>
<evidence type="ECO:0000256" key="8">
    <source>
        <dbReference type="HAMAP-Rule" id="MF_01255"/>
    </source>
</evidence>
<comment type="function">
    <text evidence="8">Catalyzes the circularization of gamma-N-acetyl-alpha,gamma-diaminobutyric acid (ADABA) to ectoine (1,4,5,6-tetrahydro-2-methyl-4-pyrimidine carboxylic acid), which is an excellent osmoprotectant.</text>
</comment>
<dbReference type="PANTHER" id="PTHR39289">
    <property type="match status" value="1"/>
</dbReference>
<evidence type="ECO:0000256" key="6">
    <source>
        <dbReference type="ARBA" id="ARBA00033271"/>
    </source>
</evidence>
<proteinExistence type="inferred from homology"/>
<dbReference type="PANTHER" id="PTHR39289:SF1">
    <property type="entry name" value="L-ECTOINE SYNTHASE"/>
    <property type="match status" value="1"/>
</dbReference>
<sequence>MIVRKLKDIRKSDKHVKSEGWTSDRLLLKDDGMGFSFHVTTLFAGAELHMHYQNHLEAVLILKGNGTIEDLGTGETHELKPGVMYALNNNDKHIVRPETEILCACVFNPPVTGREVHDENGAYPADVDAEREPALSD</sequence>
<dbReference type="HAMAP" id="MF_01255">
    <property type="entry name" value="Ectoine_synth"/>
    <property type="match status" value="1"/>
</dbReference>
<evidence type="ECO:0000313" key="11">
    <source>
        <dbReference type="Proteomes" id="UP000190989"/>
    </source>
</evidence>
<comment type="similarity">
    <text evidence="2 8">Belongs to the ectoine synthase family.</text>
</comment>
<dbReference type="EC" id="4.2.1.108" evidence="3 8"/>
<dbReference type="NCBIfam" id="NF009806">
    <property type="entry name" value="PRK13290.1"/>
    <property type="match status" value="1"/>
</dbReference>
<protein>
    <recommendedName>
        <fullName evidence="4 8">L-ectoine synthase</fullName>
        <ecNumber evidence="3 8">4.2.1.108</ecNumber>
    </recommendedName>
    <alternativeName>
        <fullName evidence="6 8">N-acetyldiaminobutyrate dehydratase</fullName>
    </alternativeName>
</protein>
<organism evidence="10 11">
    <name type="scientific">Novosphingobium mathurense</name>
    <dbReference type="NCBI Taxonomy" id="428990"/>
    <lineage>
        <taxon>Bacteria</taxon>
        <taxon>Pseudomonadati</taxon>
        <taxon>Pseudomonadota</taxon>
        <taxon>Alphaproteobacteria</taxon>
        <taxon>Sphingomonadales</taxon>
        <taxon>Sphingomonadaceae</taxon>
        <taxon>Novosphingobium</taxon>
    </lineage>
</organism>
<gene>
    <name evidence="8" type="primary">ectC</name>
    <name evidence="10" type="ORF">SAMN06295987_10695</name>
</gene>
<evidence type="ECO:0000313" key="10">
    <source>
        <dbReference type="EMBL" id="SLK06926.1"/>
    </source>
</evidence>
<dbReference type="InterPro" id="IPR011051">
    <property type="entry name" value="RmlC_Cupin_sf"/>
</dbReference>
<dbReference type="AlphaFoldDB" id="A0A1U6IFY6"/>
<comment type="catalytic activity">
    <reaction evidence="7 8">
        <text>(2S)-4-acetamido-2-aminobutanoate = L-ectoine + H2O</text>
        <dbReference type="Rhea" id="RHEA:17281"/>
        <dbReference type="ChEBI" id="CHEBI:15377"/>
        <dbReference type="ChEBI" id="CHEBI:58515"/>
        <dbReference type="ChEBI" id="CHEBI:58929"/>
        <dbReference type="EC" id="4.2.1.108"/>
    </reaction>
</comment>
<dbReference type="GO" id="GO:0033990">
    <property type="term" value="F:ectoine synthase activity"/>
    <property type="evidence" value="ECO:0007669"/>
    <property type="project" value="UniProtKB-EC"/>
</dbReference>
<feature type="region of interest" description="Disordered" evidence="9">
    <location>
        <begin position="117"/>
        <end position="137"/>
    </location>
</feature>
<evidence type="ECO:0000256" key="9">
    <source>
        <dbReference type="SAM" id="MobiDB-lite"/>
    </source>
</evidence>
<dbReference type="GO" id="GO:0019491">
    <property type="term" value="P:ectoine biosynthetic process"/>
    <property type="evidence" value="ECO:0007669"/>
    <property type="project" value="UniProtKB-UniRule"/>
</dbReference>
<dbReference type="SUPFAM" id="SSF51182">
    <property type="entry name" value="RmlC-like cupins"/>
    <property type="match status" value="1"/>
</dbReference>
<evidence type="ECO:0000256" key="2">
    <source>
        <dbReference type="ARBA" id="ARBA00009637"/>
    </source>
</evidence>
<keyword evidence="11" id="KW-1185">Reference proteome</keyword>
<reference evidence="11" key="1">
    <citation type="submission" date="2017-02" db="EMBL/GenBank/DDBJ databases">
        <authorList>
            <person name="Varghese N."/>
            <person name="Submissions S."/>
        </authorList>
    </citation>
    <scope>NUCLEOTIDE SEQUENCE [LARGE SCALE GENOMIC DNA]</scope>
    <source>
        <strain evidence="11">SM117</strain>
    </source>
</reference>
<feature type="compositionally biased region" description="Basic and acidic residues" evidence="9">
    <location>
        <begin position="128"/>
        <end position="137"/>
    </location>
</feature>